<dbReference type="Proteomes" id="UP000008792">
    <property type="component" value="Unassembled WGS sequence"/>
</dbReference>
<dbReference type="KEGG" id="dvi:26531032"/>
<keyword evidence="2" id="KW-0472">Membrane</keyword>
<name>A0A0Q9W8S2_DROVI</name>
<dbReference type="InParanoid" id="A0A0Q9W8S2"/>
<organism evidence="3 4">
    <name type="scientific">Drosophila virilis</name>
    <name type="common">Fruit fly</name>
    <dbReference type="NCBI Taxonomy" id="7244"/>
    <lineage>
        <taxon>Eukaryota</taxon>
        <taxon>Metazoa</taxon>
        <taxon>Ecdysozoa</taxon>
        <taxon>Arthropoda</taxon>
        <taxon>Hexapoda</taxon>
        <taxon>Insecta</taxon>
        <taxon>Pterygota</taxon>
        <taxon>Neoptera</taxon>
        <taxon>Endopterygota</taxon>
        <taxon>Diptera</taxon>
        <taxon>Brachycera</taxon>
        <taxon>Muscomorpha</taxon>
        <taxon>Ephydroidea</taxon>
        <taxon>Drosophilidae</taxon>
        <taxon>Drosophila</taxon>
    </lineage>
</organism>
<proteinExistence type="predicted"/>
<evidence type="ECO:0000256" key="1">
    <source>
        <dbReference type="SAM" id="MobiDB-lite"/>
    </source>
</evidence>
<dbReference type="AlphaFoldDB" id="A0A0Q9W8S2"/>
<dbReference type="OrthoDB" id="7841836at2759"/>
<gene>
    <name evidence="3" type="primary">Dvir\GJ26262</name>
    <name evidence="3" type="ORF">Dvir_GJ26262</name>
</gene>
<evidence type="ECO:0000256" key="2">
    <source>
        <dbReference type="SAM" id="Phobius"/>
    </source>
</evidence>
<keyword evidence="2" id="KW-0812">Transmembrane</keyword>
<sequence length="86" mass="9796">MMLNPIEIICYYVAQPVIDFLAYLLNEVHYSAFFAGICVIGVLFGLLMGIVSVIWYKCCRPECYEQKPQMNPGGEGDLNNIKQKKE</sequence>
<feature type="transmembrane region" description="Helical" evidence="2">
    <location>
        <begin position="32"/>
        <end position="56"/>
    </location>
</feature>
<evidence type="ECO:0000313" key="4">
    <source>
        <dbReference type="Proteomes" id="UP000008792"/>
    </source>
</evidence>
<evidence type="ECO:0000313" key="3">
    <source>
        <dbReference type="EMBL" id="KRF81148.1"/>
    </source>
</evidence>
<protein>
    <submittedName>
        <fullName evidence="3">Uncharacterized protein</fullName>
    </submittedName>
</protein>
<reference evidence="3 4" key="1">
    <citation type="journal article" date="2007" name="Nature">
        <title>Evolution of genes and genomes on the Drosophila phylogeny.</title>
        <authorList>
            <consortium name="Drosophila 12 Genomes Consortium"/>
            <person name="Clark A.G."/>
            <person name="Eisen M.B."/>
            <person name="Smith D.R."/>
            <person name="Bergman C.M."/>
            <person name="Oliver B."/>
            <person name="Markow T.A."/>
            <person name="Kaufman T.C."/>
            <person name="Kellis M."/>
            <person name="Gelbart W."/>
            <person name="Iyer V.N."/>
            <person name="Pollard D.A."/>
            <person name="Sackton T.B."/>
            <person name="Larracuente A.M."/>
            <person name="Singh N.D."/>
            <person name="Abad J.P."/>
            <person name="Abt D.N."/>
            <person name="Adryan B."/>
            <person name="Aguade M."/>
            <person name="Akashi H."/>
            <person name="Anderson W.W."/>
            <person name="Aquadro C.F."/>
            <person name="Ardell D.H."/>
            <person name="Arguello R."/>
            <person name="Artieri C.G."/>
            <person name="Barbash D.A."/>
            <person name="Barker D."/>
            <person name="Barsanti P."/>
            <person name="Batterham P."/>
            <person name="Batzoglou S."/>
            <person name="Begun D."/>
            <person name="Bhutkar A."/>
            <person name="Blanco E."/>
            <person name="Bosak S.A."/>
            <person name="Bradley R.K."/>
            <person name="Brand A.D."/>
            <person name="Brent M.R."/>
            <person name="Brooks A.N."/>
            <person name="Brown R.H."/>
            <person name="Butlin R.K."/>
            <person name="Caggese C."/>
            <person name="Calvi B.R."/>
            <person name="Bernardo de Carvalho A."/>
            <person name="Caspi A."/>
            <person name="Castrezana S."/>
            <person name="Celniker S.E."/>
            <person name="Chang J.L."/>
            <person name="Chapple C."/>
            <person name="Chatterji S."/>
            <person name="Chinwalla A."/>
            <person name="Civetta A."/>
            <person name="Clifton S.W."/>
            <person name="Comeron J.M."/>
            <person name="Costello J.C."/>
            <person name="Coyne J.A."/>
            <person name="Daub J."/>
            <person name="David R.G."/>
            <person name="Delcher A.L."/>
            <person name="Delehaunty K."/>
            <person name="Do C.B."/>
            <person name="Ebling H."/>
            <person name="Edwards K."/>
            <person name="Eickbush T."/>
            <person name="Evans J.D."/>
            <person name="Filipski A."/>
            <person name="Findeiss S."/>
            <person name="Freyhult E."/>
            <person name="Fulton L."/>
            <person name="Fulton R."/>
            <person name="Garcia A.C."/>
            <person name="Gardiner A."/>
            <person name="Garfield D.A."/>
            <person name="Garvin B.E."/>
            <person name="Gibson G."/>
            <person name="Gilbert D."/>
            <person name="Gnerre S."/>
            <person name="Godfrey J."/>
            <person name="Good R."/>
            <person name="Gotea V."/>
            <person name="Gravely B."/>
            <person name="Greenberg A.J."/>
            <person name="Griffiths-Jones S."/>
            <person name="Gross S."/>
            <person name="Guigo R."/>
            <person name="Gustafson E.A."/>
            <person name="Haerty W."/>
            <person name="Hahn M.W."/>
            <person name="Halligan D.L."/>
            <person name="Halpern A.L."/>
            <person name="Halter G.M."/>
            <person name="Han M.V."/>
            <person name="Heger A."/>
            <person name="Hillier L."/>
            <person name="Hinrichs A.S."/>
            <person name="Holmes I."/>
            <person name="Hoskins R.A."/>
            <person name="Hubisz M.J."/>
            <person name="Hultmark D."/>
            <person name="Huntley M.A."/>
            <person name="Jaffe D.B."/>
            <person name="Jagadeeshan S."/>
            <person name="Jeck W.R."/>
            <person name="Johnson J."/>
            <person name="Jones C.D."/>
            <person name="Jordan W.C."/>
            <person name="Karpen G.H."/>
            <person name="Kataoka E."/>
            <person name="Keightley P.D."/>
            <person name="Kheradpour P."/>
            <person name="Kirkness E.F."/>
            <person name="Koerich L.B."/>
            <person name="Kristiansen K."/>
            <person name="Kudrna D."/>
            <person name="Kulathinal R.J."/>
            <person name="Kumar S."/>
            <person name="Kwok R."/>
            <person name="Lander E."/>
            <person name="Langley C.H."/>
            <person name="Lapoint R."/>
            <person name="Lazzaro B.P."/>
            <person name="Lee S.J."/>
            <person name="Levesque L."/>
            <person name="Li R."/>
            <person name="Lin C.F."/>
            <person name="Lin M.F."/>
            <person name="Lindblad-Toh K."/>
            <person name="Llopart A."/>
            <person name="Long M."/>
            <person name="Low L."/>
            <person name="Lozovsky E."/>
            <person name="Lu J."/>
            <person name="Luo M."/>
            <person name="Machado C.A."/>
            <person name="Makalowski W."/>
            <person name="Marzo M."/>
            <person name="Matsuda M."/>
            <person name="Matzkin L."/>
            <person name="McAllister B."/>
            <person name="McBride C.S."/>
            <person name="McKernan B."/>
            <person name="McKernan K."/>
            <person name="Mendez-Lago M."/>
            <person name="Minx P."/>
            <person name="Mollenhauer M.U."/>
            <person name="Montooth K."/>
            <person name="Mount S.M."/>
            <person name="Mu X."/>
            <person name="Myers E."/>
            <person name="Negre B."/>
            <person name="Newfeld S."/>
            <person name="Nielsen R."/>
            <person name="Noor M.A."/>
            <person name="O'Grady P."/>
            <person name="Pachter L."/>
            <person name="Papaceit M."/>
            <person name="Parisi M.J."/>
            <person name="Parisi M."/>
            <person name="Parts L."/>
            <person name="Pedersen J.S."/>
            <person name="Pesole G."/>
            <person name="Phillippy A.M."/>
            <person name="Ponting C.P."/>
            <person name="Pop M."/>
            <person name="Porcelli D."/>
            <person name="Powell J.R."/>
            <person name="Prohaska S."/>
            <person name="Pruitt K."/>
            <person name="Puig M."/>
            <person name="Quesneville H."/>
            <person name="Ram K.R."/>
            <person name="Rand D."/>
            <person name="Rasmussen M.D."/>
            <person name="Reed L.K."/>
            <person name="Reenan R."/>
            <person name="Reily A."/>
            <person name="Remington K.A."/>
            <person name="Rieger T.T."/>
            <person name="Ritchie M.G."/>
            <person name="Robin C."/>
            <person name="Rogers Y.H."/>
            <person name="Rohde C."/>
            <person name="Rozas J."/>
            <person name="Rubenfield M.J."/>
            <person name="Ruiz A."/>
            <person name="Russo S."/>
            <person name="Salzberg S.L."/>
            <person name="Sanchez-Gracia A."/>
            <person name="Saranga D.J."/>
            <person name="Sato H."/>
            <person name="Schaeffer S.W."/>
            <person name="Schatz M.C."/>
            <person name="Schlenke T."/>
            <person name="Schwartz R."/>
            <person name="Segarra C."/>
            <person name="Singh R.S."/>
            <person name="Sirot L."/>
            <person name="Sirota M."/>
            <person name="Sisneros N.B."/>
            <person name="Smith C.D."/>
            <person name="Smith T.F."/>
            <person name="Spieth J."/>
            <person name="Stage D.E."/>
            <person name="Stark A."/>
            <person name="Stephan W."/>
            <person name="Strausberg R.L."/>
            <person name="Strempel S."/>
            <person name="Sturgill D."/>
            <person name="Sutton G."/>
            <person name="Sutton G.G."/>
            <person name="Tao W."/>
            <person name="Teichmann S."/>
            <person name="Tobari Y.N."/>
            <person name="Tomimura Y."/>
            <person name="Tsolas J.M."/>
            <person name="Valente V.L."/>
            <person name="Venter E."/>
            <person name="Venter J.C."/>
            <person name="Vicario S."/>
            <person name="Vieira F.G."/>
            <person name="Vilella A.J."/>
            <person name="Villasante A."/>
            <person name="Walenz B."/>
            <person name="Wang J."/>
            <person name="Wasserman M."/>
            <person name="Watts T."/>
            <person name="Wilson D."/>
            <person name="Wilson R.K."/>
            <person name="Wing R.A."/>
            <person name="Wolfner M.F."/>
            <person name="Wong A."/>
            <person name="Wong G.K."/>
            <person name="Wu C.I."/>
            <person name="Wu G."/>
            <person name="Yamamoto D."/>
            <person name="Yang H.P."/>
            <person name="Yang S.P."/>
            <person name="Yorke J.A."/>
            <person name="Yoshida K."/>
            <person name="Zdobnov E."/>
            <person name="Zhang P."/>
            <person name="Zhang Y."/>
            <person name="Zimin A.V."/>
            <person name="Baldwin J."/>
            <person name="Abdouelleil A."/>
            <person name="Abdulkadir J."/>
            <person name="Abebe A."/>
            <person name="Abera B."/>
            <person name="Abreu J."/>
            <person name="Acer S.C."/>
            <person name="Aftuck L."/>
            <person name="Alexander A."/>
            <person name="An P."/>
            <person name="Anderson E."/>
            <person name="Anderson S."/>
            <person name="Arachi H."/>
            <person name="Azer M."/>
            <person name="Bachantsang P."/>
            <person name="Barry A."/>
            <person name="Bayul T."/>
            <person name="Berlin A."/>
            <person name="Bessette D."/>
            <person name="Bloom T."/>
            <person name="Blye J."/>
            <person name="Boguslavskiy L."/>
            <person name="Bonnet C."/>
            <person name="Boukhgalter B."/>
            <person name="Bourzgui I."/>
            <person name="Brown A."/>
            <person name="Cahill P."/>
            <person name="Channer S."/>
            <person name="Cheshatsang Y."/>
            <person name="Chuda L."/>
            <person name="Citroen M."/>
            <person name="Collymore A."/>
            <person name="Cooke P."/>
            <person name="Costello M."/>
            <person name="D'Aco K."/>
            <person name="Daza R."/>
            <person name="De Haan G."/>
            <person name="DeGray S."/>
            <person name="DeMaso C."/>
            <person name="Dhargay N."/>
            <person name="Dooley K."/>
            <person name="Dooley E."/>
            <person name="Doricent M."/>
            <person name="Dorje P."/>
            <person name="Dorjee K."/>
            <person name="Dupes A."/>
            <person name="Elong R."/>
            <person name="Falk J."/>
            <person name="Farina A."/>
            <person name="Faro S."/>
            <person name="Ferguson D."/>
            <person name="Fisher S."/>
            <person name="Foley C.D."/>
            <person name="Franke A."/>
            <person name="Friedrich D."/>
            <person name="Gadbois L."/>
            <person name="Gearin G."/>
            <person name="Gearin C.R."/>
            <person name="Giannoukos G."/>
            <person name="Goode T."/>
            <person name="Graham J."/>
            <person name="Grandbois E."/>
            <person name="Grewal S."/>
            <person name="Gyaltsen K."/>
            <person name="Hafez N."/>
            <person name="Hagos B."/>
            <person name="Hall J."/>
            <person name="Henson C."/>
            <person name="Hollinger A."/>
            <person name="Honan T."/>
            <person name="Huard M.D."/>
            <person name="Hughes L."/>
            <person name="Hurhula B."/>
            <person name="Husby M.E."/>
            <person name="Kamat A."/>
            <person name="Kanga B."/>
            <person name="Kashin S."/>
            <person name="Khazanovich D."/>
            <person name="Kisner P."/>
            <person name="Lance K."/>
            <person name="Lara M."/>
            <person name="Lee W."/>
            <person name="Lennon N."/>
            <person name="Letendre F."/>
            <person name="LeVine R."/>
            <person name="Lipovsky A."/>
            <person name="Liu X."/>
            <person name="Liu J."/>
            <person name="Liu S."/>
            <person name="Lokyitsang T."/>
            <person name="Lokyitsang Y."/>
            <person name="Lubonja R."/>
            <person name="Lui A."/>
            <person name="MacDonald P."/>
            <person name="Magnisalis V."/>
            <person name="Maru K."/>
            <person name="Matthews C."/>
            <person name="McCusker W."/>
            <person name="McDonough S."/>
            <person name="Mehta T."/>
            <person name="Meldrim J."/>
            <person name="Meneus L."/>
            <person name="Mihai O."/>
            <person name="Mihalev A."/>
            <person name="Mihova T."/>
            <person name="Mittelman R."/>
            <person name="Mlenga V."/>
            <person name="Montmayeur A."/>
            <person name="Mulrain L."/>
            <person name="Navidi A."/>
            <person name="Naylor J."/>
            <person name="Negash T."/>
            <person name="Nguyen T."/>
            <person name="Nguyen N."/>
            <person name="Nicol R."/>
            <person name="Norbu C."/>
            <person name="Norbu N."/>
            <person name="Novod N."/>
            <person name="O'Neill B."/>
            <person name="Osman S."/>
            <person name="Markiewicz E."/>
            <person name="Oyono O.L."/>
            <person name="Patti C."/>
            <person name="Phunkhang P."/>
            <person name="Pierre F."/>
            <person name="Priest M."/>
            <person name="Raghuraman S."/>
            <person name="Rege F."/>
            <person name="Reyes R."/>
            <person name="Rise C."/>
            <person name="Rogov P."/>
            <person name="Ross K."/>
            <person name="Ryan E."/>
            <person name="Settipalli S."/>
            <person name="Shea T."/>
            <person name="Sherpa N."/>
            <person name="Shi L."/>
            <person name="Shih D."/>
            <person name="Sparrow T."/>
            <person name="Spaulding J."/>
            <person name="Stalker J."/>
            <person name="Stange-Thomann N."/>
            <person name="Stavropoulos S."/>
            <person name="Stone C."/>
            <person name="Strader C."/>
            <person name="Tesfaye S."/>
            <person name="Thomson T."/>
            <person name="Thoulutsang Y."/>
            <person name="Thoulutsang D."/>
            <person name="Topham K."/>
            <person name="Topping I."/>
            <person name="Tsamla T."/>
            <person name="Vassiliev H."/>
            <person name="Vo A."/>
            <person name="Wangchuk T."/>
            <person name="Wangdi T."/>
            <person name="Weiand M."/>
            <person name="Wilkinson J."/>
            <person name="Wilson A."/>
            <person name="Yadav S."/>
            <person name="Young G."/>
            <person name="Yu Q."/>
            <person name="Zembek L."/>
            <person name="Zhong D."/>
            <person name="Zimmer A."/>
            <person name="Zwirko Z."/>
            <person name="Jaffe D.B."/>
            <person name="Alvarez P."/>
            <person name="Brockman W."/>
            <person name="Butler J."/>
            <person name="Chin C."/>
            <person name="Gnerre S."/>
            <person name="Grabherr M."/>
            <person name="Kleber M."/>
            <person name="Mauceli E."/>
            <person name="MacCallum I."/>
        </authorList>
    </citation>
    <scope>NUCLEOTIDE SEQUENCE [LARGE SCALE GENOMIC DNA]</scope>
    <source>
        <strain evidence="4">Tucson 15010-1051.87</strain>
    </source>
</reference>
<feature type="region of interest" description="Disordered" evidence="1">
    <location>
        <begin position="67"/>
        <end position="86"/>
    </location>
</feature>
<dbReference type="EMBL" id="CH940649">
    <property type="protein sequence ID" value="KRF81148.1"/>
    <property type="molecule type" value="Genomic_DNA"/>
</dbReference>
<keyword evidence="4" id="KW-1185">Reference proteome</keyword>
<keyword evidence="2" id="KW-1133">Transmembrane helix</keyword>
<accession>A0A0Q9W8S2</accession>